<keyword evidence="2 4" id="KW-0413">Isomerase</keyword>
<evidence type="ECO:0000256" key="1">
    <source>
        <dbReference type="ARBA" id="ARBA00008754"/>
    </source>
</evidence>
<dbReference type="Pfam" id="PF02502">
    <property type="entry name" value="LacAB_rpiB"/>
    <property type="match status" value="1"/>
</dbReference>
<dbReference type="GO" id="GO:0016861">
    <property type="term" value="F:intramolecular oxidoreductase activity, interconverting aldoses and ketoses"/>
    <property type="evidence" value="ECO:0007669"/>
    <property type="project" value="UniProtKB-ARBA"/>
</dbReference>
<comment type="similarity">
    <text evidence="1">Belongs to the LacAB/RpiB family.</text>
</comment>
<evidence type="ECO:0000313" key="5">
    <source>
        <dbReference type="Proteomes" id="UP000204221"/>
    </source>
</evidence>
<feature type="compositionally biased region" description="Low complexity" evidence="3">
    <location>
        <begin position="208"/>
        <end position="218"/>
    </location>
</feature>
<dbReference type="SUPFAM" id="SSF89623">
    <property type="entry name" value="Ribose/Galactose isomerase RpiB/AlsB"/>
    <property type="match status" value="1"/>
</dbReference>
<protein>
    <submittedName>
        <fullName evidence="4">Putative sugar phosphate isomerase YwlF</fullName>
        <ecNumber evidence="4">5.3.1.-</ecNumber>
    </submittedName>
</protein>
<dbReference type="KEGG" id="ahg:AHOG_15000"/>
<feature type="region of interest" description="Disordered" evidence="3">
    <location>
        <begin position="160"/>
        <end position="237"/>
    </location>
</feature>
<reference evidence="4 5" key="1">
    <citation type="submission" date="2017-07" db="EMBL/GenBank/DDBJ databases">
        <title>Complete genome sequence of Actinoalloteichus hoggarensis DSM 45943, type strain of Actinoalloteichus hoggarensis.</title>
        <authorList>
            <person name="Ruckert C."/>
            <person name="Nouioui I."/>
            <person name="Willmese J."/>
            <person name="van Wezel G."/>
            <person name="Klenk H.-P."/>
            <person name="Kalinowski J."/>
            <person name="Zotchev S.B."/>
        </authorList>
    </citation>
    <scope>NUCLEOTIDE SEQUENCE [LARGE SCALE GENOMIC DNA]</scope>
    <source>
        <strain evidence="4 5">DSM 45943</strain>
    </source>
</reference>
<dbReference type="PANTHER" id="PTHR43732">
    <property type="entry name" value="RIBOSE 5-PHOSPHATE ISOMERASE-RELATED"/>
    <property type="match status" value="1"/>
</dbReference>
<dbReference type="Proteomes" id="UP000204221">
    <property type="component" value="Chromosome"/>
</dbReference>
<evidence type="ECO:0000313" key="4">
    <source>
        <dbReference type="EMBL" id="ASO20641.1"/>
    </source>
</evidence>
<feature type="compositionally biased region" description="Basic residues" evidence="3">
    <location>
        <begin position="160"/>
        <end position="177"/>
    </location>
</feature>
<dbReference type="EC" id="5.3.1.-" evidence="4"/>
<dbReference type="AlphaFoldDB" id="A0A221W4R0"/>
<dbReference type="InterPro" id="IPR003500">
    <property type="entry name" value="RpiB_LacA_LacB"/>
</dbReference>
<sequence>MRIALGDDHAGHPLKNHVASVLRRLGHEIVDHGTSDDAPVDFPDITFATCDAMRRGETDRAVLVSGTGVGAVMAASKIAGNRCALGHDAYSAHLIGRPAASIAGFGPFIAVLRENRFGWGGPAGFYLFVTAVGIVGVLATRATCDSARRAEVDAFITGKPRPRRRFITGKPRPRRRARESDTGGPSTGGTGAPPRRPRSPGGQSVPNSIAARSRISSSPETVPREAMASAPPRGIAPISPVAAAWAAPVSAG</sequence>
<dbReference type="GO" id="GO:0005975">
    <property type="term" value="P:carbohydrate metabolic process"/>
    <property type="evidence" value="ECO:0007669"/>
    <property type="project" value="InterPro"/>
</dbReference>
<keyword evidence="5" id="KW-1185">Reference proteome</keyword>
<dbReference type="InterPro" id="IPR036569">
    <property type="entry name" value="RpiB_LacA_LacB_sf"/>
</dbReference>
<gene>
    <name evidence="4" type="primary">ywlF</name>
    <name evidence="4" type="ORF">AHOG_15000</name>
</gene>
<dbReference type="InterPro" id="IPR051812">
    <property type="entry name" value="SPI_LacAB/RpiB"/>
</dbReference>
<dbReference type="Gene3D" id="3.40.1400.10">
    <property type="entry name" value="Sugar-phosphate isomerase, RpiB/LacA/LacB"/>
    <property type="match status" value="1"/>
</dbReference>
<name>A0A221W4R0_9PSEU</name>
<accession>A0A221W4R0</accession>
<organism evidence="4 5">
    <name type="scientific">Actinoalloteichus hoggarensis</name>
    <dbReference type="NCBI Taxonomy" id="1470176"/>
    <lineage>
        <taxon>Bacteria</taxon>
        <taxon>Bacillati</taxon>
        <taxon>Actinomycetota</taxon>
        <taxon>Actinomycetes</taxon>
        <taxon>Pseudonocardiales</taxon>
        <taxon>Pseudonocardiaceae</taxon>
        <taxon>Actinoalloteichus</taxon>
    </lineage>
</organism>
<evidence type="ECO:0000256" key="3">
    <source>
        <dbReference type="SAM" id="MobiDB-lite"/>
    </source>
</evidence>
<proteinExistence type="inferred from homology"/>
<dbReference type="EMBL" id="CP022521">
    <property type="protein sequence ID" value="ASO20641.1"/>
    <property type="molecule type" value="Genomic_DNA"/>
</dbReference>
<evidence type="ECO:0000256" key="2">
    <source>
        <dbReference type="ARBA" id="ARBA00023235"/>
    </source>
</evidence>
<dbReference type="PANTHER" id="PTHR43732:SF1">
    <property type="entry name" value="RIBOSE 5-PHOSPHATE ISOMERASE"/>
    <property type="match status" value="1"/>
</dbReference>